<dbReference type="CDD" id="cd00555">
    <property type="entry name" value="Maf"/>
    <property type="match status" value="1"/>
</dbReference>
<comment type="function">
    <text evidence="4">Nucleoside triphosphate pyrophosphatase that hydrolyzes dTTP and UTP. May have a dual role in cell division arrest and in preventing the incorporation of modified nucleotides into cellular nucleic acids.</text>
</comment>
<dbReference type="AlphaFoldDB" id="A0A915YBU6"/>
<keyword evidence="3 4" id="KW-0546">Nucleotide metabolism</keyword>
<dbReference type="EC" id="3.6.1.9" evidence="4"/>
<dbReference type="NCBIfam" id="TIGR00172">
    <property type="entry name" value="maf"/>
    <property type="match status" value="1"/>
</dbReference>
<dbReference type="GO" id="GO:0005737">
    <property type="term" value="C:cytoplasm"/>
    <property type="evidence" value="ECO:0007669"/>
    <property type="project" value="UniProtKB-SubCell"/>
</dbReference>
<comment type="caution">
    <text evidence="4">Lacks conserved residue(s) required for the propagation of feature annotation.</text>
</comment>
<keyword evidence="2 4" id="KW-0378">Hydrolase</keyword>
<proteinExistence type="inferred from homology"/>
<feature type="active site" description="Proton acceptor" evidence="4">
    <location>
        <position position="74"/>
    </location>
</feature>
<reference evidence="5" key="1">
    <citation type="submission" date="2022-09" db="EMBL/GenBank/DDBJ databases">
        <title>Aureispira anguillicida sp. nov., isolated from Leptocephalus of Japanese eel Anguilla japonica.</title>
        <authorList>
            <person name="Yuasa K."/>
            <person name="Mekata T."/>
            <person name="Ikunari K."/>
        </authorList>
    </citation>
    <scope>NUCLEOTIDE SEQUENCE</scope>
    <source>
        <strain evidence="5">EL160426</strain>
    </source>
</reference>
<feature type="site" description="Important for substrate specificity" evidence="4">
    <location>
        <position position="157"/>
    </location>
</feature>
<dbReference type="GO" id="GO:0047429">
    <property type="term" value="F:nucleoside triphosphate diphosphatase activity"/>
    <property type="evidence" value="ECO:0007669"/>
    <property type="project" value="UniProtKB-EC"/>
</dbReference>
<comment type="cofactor">
    <cofactor evidence="1 4">
        <name>a divalent metal cation</name>
        <dbReference type="ChEBI" id="CHEBI:60240"/>
    </cofactor>
</comment>
<sequence>MQRIKPHLLLASKSPRRKQLLNELGFDFDVVLQDVVEDFPEDLPKAQVPEFLAQKKAQAVRGHLEKGKVILASDTIVLMGDTIYHKPKDYEDAVRILSELSGKVHQVITGVCLLSLEKEVVFSDVAKVHFAPISLEEIDFYVKKFQPYDKAGAYAIQEWIGLAKIQKIEGAYNSIVGLPTQKVYDALSNF</sequence>
<dbReference type="InterPro" id="IPR003697">
    <property type="entry name" value="Maf-like"/>
</dbReference>
<dbReference type="Proteomes" id="UP001060919">
    <property type="component" value="Chromosome"/>
</dbReference>
<comment type="similarity">
    <text evidence="4">Belongs to the Maf family. YhdE subfamily.</text>
</comment>
<protein>
    <recommendedName>
        <fullName evidence="4">dTTP/UTP pyrophosphatase</fullName>
        <shortName evidence="4">dTTPase/UTPase</shortName>
        <ecNumber evidence="4">3.6.1.9</ecNumber>
    </recommendedName>
    <alternativeName>
        <fullName evidence="4">Nucleoside triphosphate pyrophosphatase</fullName>
    </alternativeName>
    <alternativeName>
        <fullName evidence="4">Nucleotide pyrophosphatase</fullName>
        <shortName evidence="4">Nucleotide PPase</shortName>
    </alternativeName>
</protein>
<feature type="site" description="Important for substrate specificity" evidence="4">
    <location>
        <position position="16"/>
    </location>
</feature>
<dbReference type="PANTHER" id="PTHR43213:SF5">
    <property type="entry name" value="BIFUNCTIONAL DTTP_UTP PYROPHOSPHATASE_METHYLTRANSFERASE PROTEIN-RELATED"/>
    <property type="match status" value="1"/>
</dbReference>
<gene>
    <name evidence="5" type="ORF">AsAng_0009160</name>
</gene>
<dbReference type="EMBL" id="AP026867">
    <property type="protein sequence ID" value="BDS10208.1"/>
    <property type="molecule type" value="Genomic_DNA"/>
</dbReference>
<dbReference type="SUPFAM" id="SSF52972">
    <property type="entry name" value="ITPase-like"/>
    <property type="match status" value="1"/>
</dbReference>
<feature type="site" description="Important for substrate specificity" evidence="4">
    <location>
        <position position="75"/>
    </location>
</feature>
<dbReference type="GO" id="GO:0009117">
    <property type="term" value="P:nucleotide metabolic process"/>
    <property type="evidence" value="ECO:0007669"/>
    <property type="project" value="UniProtKB-KW"/>
</dbReference>
<comment type="catalytic activity">
    <reaction evidence="4">
        <text>UTP + H2O = UMP + diphosphate + H(+)</text>
        <dbReference type="Rhea" id="RHEA:29395"/>
        <dbReference type="ChEBI" id="CHEBI:15377"/>
        <dbReference type="ChEBI" id="CHEBI:15378"/>
        <dbReference type="ChEBI" id="CHEBI:33019"/>
        <dbReference type="ChEBI" id="CHEBI:46398"/>
        <dbReference type="ChEBI" id="CHEBI:57865"/>
        <dbReference type="EC" id="3.6.1.9"/>
    </reaction>
</comment>
<evidence type="ECO:0000313" key="5">
    <source>
        <dbReference type="EMBL" id="BDS10208.1"/>
    </source>
</evidence>
<dbReference type="PANTHER" id="PTHR43213">
    <property type="entry name" value="BIFUNCTIONAL DTTP/UTP PYROPHOSPHATASE/METHYLTRANSFERASE PROTEIN-RELATED"/>
    <property type="match status" value="1"/>
</dbReference>
<dbReference type="Pfam" id="PF02545">
    <property type="entry name" value="Maf"/>
    <property type="match status" value="1"/>
</dbReference>
<evidence type="ECO:0000256" key="2">
    <source>
        <dbReference type="ARBA" id="ARBA00022801"/>
    </source>
</evidence>
<organism evidence="5 6">
    <name type="scientific">Aureispira anguillae</name>
    <dbReference type="NCBI Taxonomy" id="2864201"/>
    <lineage>
        <taxon>Bacteria</taxon>
        <taxon>Pseudomonadati</taxon>
        <taxon>Bacteroidota</taxon>
        <taxon>Saprospiria</taxon>
        <taxon>Saprospirales</taxon>
        <taxon>Saprospiraceae</taxon>
        <taxon>Aureispira</taxon>
    </lineage>
</organism>
<name>A0A915YBU6_9BACT</name>
<comment type="subcellular location">
    <subcellularLocation>
        <location evidence="4">Cytoplasm</location>
    </subcellularLocation>
</comment>
<evidence type="ECO:0000256" key="3">
    <source>
        <dbReference type="ARBA" id="ARBA00023080"/>
    </source>
</evidence>
<evidence type="ECO:0000256" key="4">
    <source>
        <dbReference type="HAMAP-Rule" id="MF_00528"/>
    </source>
</evidence>
<dbReference type="RefSeq" id="WP_264791538.1">
    <property type="nucleotide sequence ID" value="NZ_AP026867.1"/>
</dbReference>
<dbReference type="KEGG" id="aup:AsAng_0009160"/>
<dbReference type="InterPro" id="IPR029001">
    <property type="entry name" value="ITPase-like_fam"/>
</dbReference>
<evidence type="ECO:0000313" key="6">
    <source>
        <dbReference type="Proteomes" id="UP001060919"/>
    </source>
</evidence>
<accession>A0A915YBU6</accession>
<dbReference type="PIRSF" id="PIRSF006305">
    <property type="entry name" value="Maf"/>
    <property type="match status" value="1"/>
</dbReference>
<dbReference type="HAMAP" id="MF_00528">
    <property type="entry name" value="Maf"/>
    <property type="match status" value="1"/>
</dbReference>
<comment type="catalytic activity">
    <reaction evidence="4">
        <text>dTTP + H2O = dTMP + diphosphate + H(+)</text>
        <dbReference type="Rhea" id="RHEA:28534"/>
        <dbReference type="ChEBI" id="CHEBI:15377"/>
        <dbReference type="ChEBI" id="CHEBI:15378"/>
        <dbReference type="ChEBI" id="CHEBI:33019"/>
        <dbReference type="ChEBI" id="CHEBI:37568"/>
        <dbReference type="ChEBI" id="CHEBI:63528"/>
        <dbReference type="EC" id="3.6.1.9"/>
    </reaction>
</comment>
<evidence type="ECO:0000256" key="1">
    <source>
        <dbReference type="ARBA" id="ARBA00001968"/>
    </source>
</evidence>
<keyword evidence="6" id="KW-1185">Reference proteome</keyword>
<keyword evidence="4" id="KW-0963">Cytoplasm</keyword>
<dbReference type="Gene3D" id="3.90.950.10">
    <property type="match status" value="1"/>
</dbReference>